<comment type="subcellular location">
    <subcellularLocation>
        <location evidence="1">Membrane</location>
        <topology evidence="1">Multi-pass membrane protein</topology>
    </subcellularLocation>
</comment>
<dbReference type="GO" id="GO:0016020">
    <property type="term" value="C:membrane"/>
    <property type="evidence" value="ECO:0007669"/>
    <property type="project" value="UniProtKB-SubCell"/>
</dbReference>
<dbReference type="InterPro" id="IPR038770">
    <property type="entry name" value="Na+/solute_symporter_sf"/>
</dbReference>
<keyword evidence="2 5" id="KW-0812">Transmembrane</keyword>
<sequence length="136" mass="13773">MSMEASFGALVGGLLAGAAGAQTNKGLAPLRSVTLSVLAPLYFAEAGLRMNLLALDTAVIGLAALGALVVATAGKFAGAMLGARVAGLDRHRGLVLGAGTNARAVIQIIVVGIGLRLGVLNTRRTPSWCWSRSPPR</sequence>
<name>A0A7M2SKS8_9ACTN</name>
<evidence type="ECO:0000256" key="4">
    <source>
        <dbReference type="ARBA" id="ARBA00023136"/>
    </source>
</evidence>
<keyword evidence="3 5" id="KW-1133">Transmembrane helix</keyword>
<evidence type="ECO:0000313" key="7">
    <source>
        <dbReference type="EMBL" id="QOV36609.1"/>
    </source>
</evidence>
<dbReference type="Pfam" id="PF00999">
    <property type="entry name" value="Na_H_Exchanger"/>
    <property type="match status" value="1"/>
</dbReference>
<feature type="transmembrane region" description="Helical" evidence="5">
    <location>
        <begin position="93"/>
        <end position="115"/>
    </location>
</feature>
<dbReference type="Proteomes" id="UP000594205">
    <property type="component" value="Chromosome"/>
</dbReference>
<gene>
    <name evidence="7" type="ORF">IM697_42665</name>
</gene>
<keyword evidence="4 5" id="KW-0472">Membrane</keyword>
<dbReference type="AlphaFoldDB" id="A0A7M2SKS8"/>
<feature type="domain" description="Cation/H+ exchanger transmembrane" evidence="6">
    <location>
        <begin position="3"/>
        <end position="122"/>
    </location>
</feature>
<keyword evidence="8" id="KW-1185">Reference proteome</keyword>
<dbReference type="InterPro" id="IPR006153">
    <property type="entry name" value="Cation/H_exchanger_TM"/>
</dbReference>
<evidence type="ECO:0000256" key="2">
    <source>
        <dbReference type="ARBA" id="ARBA00022692"/>
    </source>
</evidence>
<feature type="transmembrane region" description="Helical" evidence="5">
    <location>
        <begin position="58"/>
        <end position="81"/>
    </location>
</feature>
<reference evidence="7 8" key="1">
    <citation type="submission" date="2020-10" db="EMBL/GenBank/DDBJ databases">
        <title>Streptomyces ferrugineus complate genome analysis.</title>
        <authorList>
            <person name="Anwar N."/>
        </authorList>
    </citation>
    <scope>NUCLEOTIDE SEQUENCE [LARGE SCALE GENOMIC DNA]</scope>
    <source>
        <strain evidence="7 8">CCTCC AA2014009</strain>
    </source>
</reference>
<evidence type="ECO:0000313" key="8">
    <source>
        <dbReference type="Proteomes" id="UP000594205"/>
    </source>
</evidence>
<dbReference type="GO" id="GO:0015297">
    <property type="term" value="F:antiporter activity"/>
    <property type="evidence" value="ECO:0007669"/>
    <property type="project" value="InterPro"/>
</dbReference>
<proteinExistence type="predicted"/>
<dbReference type="GO" id="GO:1902600">
    <property type="term" value="P:proton transmembrane transport"/>
    <property type="evidence" value="ECO:0007669"/>
    <property type="project" value="InterPro"/>
</dbReference>
<dbReference type="RefSeq" id="WP_194042751.1">
    <property type="nucleotide sequence ID" value="NZ_CP063373.1"/>
</dbReference>
<organism evidence="7 8">
    <name type="scientific">Streptomyces ferrugineus</name>
    <dbReference type="NCBI Taxonomy" id="1413221"/>
    <lineage>
        <taxon>Bacteria</taxon>
        <taxon>Bacillati</taxon>
        <taxon>Actinomycetota</taxon>
        <taxon>Actinomycetes</taxon>
        <taxon>Kitasatosporales</taxon>
        <taxon>Streptomycetaceae</taxon>
        <taxon>Streptomyces</taxon>
    </lineage>
</organism>
<dbReference type="Gene3D" id="1.20.1530.20">
    <property type="match status" value="1"/>
</dbReference>
<dbReference type="KEGG" id="sfeu:IM697_42665"/>
<dbReference type="EMBL" id="CP063373">
    <property type="protein sequence ID" value="QOV36609.1"/>
    <property type="molecule type" value="Genomic_DNA"/>
</dbReference>
<evidence type="ECO:0000259" key="6">
    <source>
        <dbReference type="Pfam" id="PF00999"/>
    </source>
</evidence>
<accession>A0A7M2SKS8</accession>
<evidence type="ECO:0000256" key="1">
    <source>
        <dbReference type="ARBA" id="ARBA00004141"/>
    </source>
</evidence>
<evidence type="ECO:0000256" key="5">
    <source>
        <dbReference type="SAM" id="Phobius"/>
    </source>
</evidence>
<protein>
    <submittedName>
        <fullName evidence="7">Cation:proton antiporter</fullName>
    </submittedName>
</protein>
<evidence type="ECO:0000256" key="3">
    <source>
        <dbReference type="ARBA" id="ARBA00022989"/>
    </source>
</evidence>